<organism evidence="2 3">
    <name type="scientific">Amycolatopsis acidicola</name>
    <dbReference type="NCBI Taxonomy" id="2596893"/>
    <lineage>
        <taxon>Bacteria</taxon>
        <taxon>Bacillati</taxon>
        <taxon>Actinomycetota</taxon>
        <taxon>Actinomycetes</taxon>
        <taxon>Pseudonocardiales</taxon>
        <taxon>Pseudonocardiaceae</taxon>
        <taxon>Amycolatopsis</taxon>
    </lineage>
</organism>
<feature type="compositionally biased region" description="Low complexity" evidence="1">
    <location>
        <begin position="51"/>
        <end position="61"/>
    </location>
</feature>
<accession>A0A5N0UN61</accession>
<dbReference type="EMBL" id="VMNW02000143">
    <property type="protein sequence ID" value="KAA9149419.1"/>
    <property type="molecule type" value="Genomic_DNA"/>
</dbReference>
<protein>
    <submittedName>
        <fullName evidence="2">Uncharacterized protein</fullName>
    </submittedName>
</protein>
<feature type="region of interest" description="Disordered" evidence="1">
    <location>
        <begin position="43"/>
        <end position="69"/>
    </location>
</feature>
<dbReference type="Proteomes" id="UP000319769">
    <property type="component" value="Unassembled WGS sequence"/>
</dbReference>
<name>A0A5N0UN61_9PSEU</name>
<gene>
    <name evidence="2" type="ORF">FPZ12_043425</name>
</gene>
<evidence type="ECO:0000313" key="2">
    <source>
        <dbReference type="EMBL" id="KAA9149419.1"/>
    </source>
</evidence>
<comment type="caution">
    <text evidence="2">The sequence shown here is derived from an EMBL/GenBank/DDBJ whole genome shotgun (WGS) entry which is preliminary data.</text>
</comment>
<dbReference type="OrthoDB" id="3631174at2"/>
<dbReference type="AlphaFoldDB" id="A0A5N0UN61"/>
<proteinExistence type="predicted"/>
<sequence>MAYKITHRLREQEVRFPNESAARRYADQVGGGASHWRITVAGTSPGAGWQATHAAHPAAPAQRSPTTER</sequence>
<dbReference type="RefSeq" id="WP_150980778.1">
    <property type="nucleotide sequence ID" value="NZ_VMNW02000143.1"/>
</dbReference>
<reference evidence="2" key="1">
    <citation type="submission" date="2019-09" db="EMBL/GenBank/DDBJ databases">
        <authorList>
            <person name="Teo W.F.A."/>
            <person name="Duangmal K."/>
        </authorList>
    </citation>
    <scope>NUCLEOTIDE SEQUENCE [LARGE SCALE GENOMIC DNA]</scope>
    <source>
        <strain evidence="2">K81G1</strain>
    </source>
</reference>
<evidence type="ECO:0000256" key="1">
    <source>
        <dbReference type="SAM" id="MobiDB-lite"/>
    </source>
</evidence>
<evidence type="ECO:0000313" key="3">
    <source>
        <dbReference type="Proteomes" id="UP000319769"/>
    </source>
</evidence>
<keyword evidence="3" id="KW-1185">Reference proteome</keyword>